<protein>
    <submittedName>
        <fullName evidence="1">Uncharacterized protein</fullName>
    </submittedName>
</protein>
<name>A0A0F9RN64_9ZZZZ</name>
<gene>
    <name evidence="1" type="ORF">LCGC14_0624670</name>
</gene>
<accession>A0A0F9RN64</accession>
<evidence type="ECO:0000313" key="1">
    <source>
        <dbReference type="EMBL" id="KKN51237.1"/>
    </source>
</evidence>
<organism evidence="1">
    <name type="scientific">marine sediment metagenome</name>
    <dbReference type="NCBI Taxonomy" id="412755"/>
    <lineage>
        <taxon>unclassified sequences</taxon>
        <taxon>metagenomes</taxon>
        <taxon>ecological metagenomes</taxon>
    </lineage>
</organism>
<dbReference type="EMBL" id="LAZR01001072">
    <property type="protein sequence ID" value="KKN51237.1"/>
    <property type="molecule type" value="Genomic_DNA"/>
</dbReference>
<proteinExistence type="predicted"/>
<sequence>MRQDLAVLLNNLWGLFRTRIYGAFIRGKFLCFRHTISQNVFRLSLNDEGMRSNSKFNANLYNFLSTHYQYVRNDRNRSVTPAEVADVEEEFARRSSLRWGHLKDALKKRNVLPGQDTTHD</sequence>
<comment type="caution">
    <text evidence="1">The sequence shown here is derived from an EMBL/GenBank/DDBJ whole genome shotgun (WGS) entry which is preliminary data.</text>
</comment>
<dbReference type="AlphaFoldDB" id="A0A0F9RN64"/>
<reference evidence="1" key="1">
    <citation type="journal article" date="2015" name="Nature">
        <title>Complex archaea that bridge the gap between prokaryotes and eukaryotes.</title>
        <authorList>
            <person name="Spang A."/>
            <person name="Saw J.H."/>
            <person name="Jorgensen S.L."/>
            <person name="Zaremba-Niedzwiedzka K."/>
            <person name="Martijn J."/>
            <person name="Lind A.E."/>
            <person name="van Eijk R."/>
            <person name="Schleper C."/>
            <person name="Guy L."/>
            <person name="Ettema T.J."/>
        </authorList>
    </citation>
    <scope>NUCLEOTIDE SEQUENCE</scope>
</reference>